<reference evidence="1" key="1">
    <citation type="journal article" date="2020" name="Stud. Mycol.">
        <title>101 Dothideomycetes genomes: a test case for predicting lifestyles and emergence of pathogens.</title>
        <authorList>
            <person name="Haridas S."/>
            <person name="Albert R."/>
            <person name="Binder M."/>
            <person name="Bloem J."/>
            <person name="Labutti K."/>
            <person name="Salamov A."/>
            <person name="Andreopoulos B."/>
            <person name="Baker S."/>
            <person name="Barry K."/>
            <person name="Bills G."/>
            <person name="Bluhm B."/>
            <person name="Cannon C."/>
            <person name="Castanera R."/>
            <person name="Culley D."/>
            <person name="Daum C."/>
            <person name="Ezra D."/>
            <person name="Gonzalez J."/>
            <person name="Henrissat B."/>
            <person name="Kuo A."/>
            <person name="Liang C."/>
            <person name="Lipzen A."/>
            <person name="Lutzoni F."/>
            <person name="Magnuson J."/>
            <person name="Mondo S."/>
            <person name="Nolan M."/>
            <person name="Ohm R."/>
            <person name="Pangilinan J."/>
            <person name="Park H.-J."/>
            <person name="Ramirez L."/>
            <person name="Alfaro M."/>
            <person name="Sun H."/>
            <person name="Tritt A."/>
            <person name="Yoshinaga Y."/>
            <person name="Zwiers L.-H."/>
            <person name="Turgeon B."/>
            <person name="Goodwin S."/>
            <person name="Spatafora J."/>
            <person name="Crous P."/>
            <person name="Grigoriev I."/>
        </authorList>
    </citation>
    <scope>NUCLEOTIDE SEQUENCE</scope>
    <source>
        <strain evidence="1">CBS 675.92</strain>
    </source>
</reference>
<dbReference type="OrthoDB" id="3799951at2759"/>
<dbReference type="InterPro" id="IPR032675">
    <property type="entry name" value="LRR_dom_sf"/>
</dbReference>
<dbReference type="EMBL" id="ML977000">
    <property type="protein sequence ID" value="KAF1954230.1"/>
    <property type="molecule type" value="Genomic_DNA"/>
</dbReference>
<evidence type="ECO:0000313" key="2">
    <source>
        <dbReference type="Proteomes" id="UP000800035"/>
    </source>
</evidence>
<accession>A0A6A5TQI7</accession>
<evidence type="ECO:0008006" key="3">
    <source>
        <dbReference type="Google" id="ProtNLM"/>
    </source>
</evidence>
<organism evidence="1 2">
    <name type="scientific">Byssothecium circinans</name>
    <dbReference type="NCBI Taxonomy" id="147558"/>
    <lineage>
        <taxon>Eukaryota</taxon>
        <taxon>Fungi</taxon>
        <taxon>Dikarya</taxon>
        <taxon>Ascomycota</taxon>
        <taxon>Pezizomycotina</taxon>
        <taxon>Dothideomycetes</taxon>
        <taxon>Pleosporomycetidae</taxon>
        <taxon>Pleosporales</taxon>
        <taxon>Massarineae</taxon>
        <taxon>Massarinaceae</taxon>
        <taxon>Byssothecium</taxon>
    </lineage>
</organism>
<dbReference type="Proteomes" id="UP000800035">
    <property type="component" value="Unassembled WGS sequence"/>
</dbReference>
<protein>
    <recommendedName>
        <fullName evidence="3">F-box domain-containing protein</fullName>
    </recommendedName>
</protein>
<evidence type="ECO:0000313" key="1">
    <source>
        <dbReference type="EMBL" id="KAF1954230.1"/>
    </source>
</evidence>
<dbReference type="Gene3D" id="3.80.10.10">
    <property type="entry name" value="Ribonuclease Inhibitor"/>
    <property type="match status" value="1"/>
</dbReference>
<proteinExistence type="predicted"/>
<keyword evidence="2" id="KW-1185">Reference proteome</keyword>
<gene>
    <name evidence="1" type="ORF">CC80DRAFT_550688</name>
</gene>
<sequence>MGLSDLNDDVLLEIIKHLTSPLSYDWQDCRRPPTFLKNLSLVNRRFRGLLKPILLRSVVLTKTKDGDDPSADWKKARRAIDGLFVDVTVHERIISLRLDLYGRFRDHDYTSPNELIAFFRHLTGLRRLQIEVPNPYIMSFEFGVNTPPRLQFECVTTILVEYRLVSLLHHCRQLRNVAIYNTGGGTIQLSQLGLRDVARSAPNITHFEATSSWTDADIEHLGLVFPWLEHLCLHDTTATLLMFLE</sequence>
<dbReference type="AlphaFoldDB" id="A0A6A5TQI7"/>
<name>A0A6A5TQI7_9PLEO</name>